<reference evidence="1 2" key="1">
    <citation type="submission" date="2018-09" db="EMBL/GenBank/DDBJ databases">
        <title>Genomic investigation of the strawberry pathogen Phytophthora fragariae indicates pathogenicity is determined by transcriptional variation in three key races.</title>
        <authorList>
            <person name="Adams T.M."/>
            <person name="Armitage A.D."/>
            <person name="Sobczyk M.K."/>
            <person name="Bates H.J."/>
            <person name="Dunwell J.M."/>
            <person name="Nellist C.F."/>
            <person name="Harrison R.J."/>
        </authorList>
    </citation>
    <scope>NUCLEOTIDE SEQUENCE [LARGE SCALE GENOMIC DNA]</scope>
    <source>
        <strain evidence="1 2">NOV-77</strain>
    </source>
</reference>
<dbReference type="Proteomes" id="UP000486351">
    <property type="component" value="Unassembled WGS sequence"/>
</dbReference>
<organism evidence="1 2">
    <name type="scientific">Phytophthora fragariae</name>
    <dbReference type="NCBI Taxonomy" id="53985"/>
    <lineage>
        <taxon>Eukaryota</taxon>
        <taxon>Sar</taxon>
        <taxon>Stramenopiles</taxon>
        <taxon>Oomycota</taxon>
        <taxon>Peronosporomycetes</taxon>
        <taxon>Peronosporales</taxon>
        <taxon>Peronosporaceae</taxon>
        <taxon>Phytophthora</taxon>
    </lineage>
</organism>
<evidence type="ECO:0000313" key="2">
    <source>
        <dbReference type="Proteomes" id="UP000486351"/>
    </source>
</evidence>
<sequence>MAKRYYGKRTAMPTEIPYVLLPVKQVAVVDDVRPTPELDDEEKQCLDADED</sequence>
<evidence type="ECO:0000313" key="1">
    <source>
        <dbReference type="EMBL" id="KAE9268262.1"/>
    </source>
</evidence>
<dbReference type="AlphaFoldDB" id="A0A6G0Q3F9"/>
<accession>A0A6G0Q3F9</accession>
<comment type="caution">
    <text evidence="1">The sequence shown here is derived from an EMBL/GenBank/DDBJ whole genome shotgun (WGS) entry which is preliminary data.</text>
</comment>
<name>A0A6G0Q3F9_9STRA</name>
<protein>
    <submittedName>
        <fullName evidence="1">Uncharacterized protein</fullName>
    </submittedName>
</protein>
<dbReference type="EMBL" id="QXFY01006612">
    <property type="protein sequence ID" value="KAE9268262.1"/>
    <property type="molecule type" value="Genomic_DNA"/>
</dbReference>
<feature type="non-terminal residue" evidence="1">
    <location>
        <position position="51"/>
    </location>
</feature>
<proteinExistence type="predicted"/>
<gene>
    <name evidence="1" type="ORF">PF008_g31166</name>
</gene>